<dbReference type="GO" id="GO:0006281">
    <property type="term" value="P:DNA repair"/>
    <property type="evidence" value="ECO:0007669"/>
    <property type="project" value="InterPro"/>
</dbReference>
<evidence type="ECO:0000313" key="1">
    <source>
        <dbReference type="EMBL" id="QJA90457.1"/>
    </source>
</evidence>
<dbReference type="EMBL" id="MT142913">
    <property type="protein sequence ID" value="QJA90457.1"/>
    <property type="molecule type" value="Genomic_DNA"/>
</dbReference>
<evidence type="ECO:0008006" key="2">
    <source>
        <dbReference type="Google" id="ProtNLM"/>
    </source>
</evidence>
<dbReference type="Gene3D" id="1.10.340.30">
    <property type="entry name" value="Hypothetical protein, domain 2"/>
    <property type="match status" value="1"/>
</dbReference>
<gene>
    <name evidence="1" type="ORF">MM415B02375_0016</name>
</gene>
<protein>
    <recommendedName>
        <fullName evidence="2">Endonuclease III</fullName>
    </recommendedName>
</protein>
<dbReference type="Gene3D" id="1.10.1670.10">
    <property type="entry name" value="Helix-hairpin-Helix base-excision DNA repair enzymes (C-terminal)"/>
    <property type="match status" value="1"/>
</dbReference>
<name>A0A6M3L6A2_9ZZZZ</name>
<dbReference type="InterPro" id="IPR023170">
    <property type="entry name" value="HhH_base_excis_C"/>
</dbReference>
<proteinExistence type="predicted"/>
<sequence>MRDVTAYLLGFGSLLEGDDYQWDGILLAKNNPNGYLIAVILDQGMKAEKVWAIPNKLNWDWCNLSATVLKLGEEGIANDLKSVGCRYWRNMAKFVVDSIHTLAVKYKGHAENIWNDYPTSVQMYERFLEFKGIGQKKGSMAVNILVRDCEVPVSDKNGIDVSYDKHIRQVFLRSGLAERDDLTHIIDVARLENPTYPGALDKPAWYIGRDWCFNKNPNCEKCPLGYHKVCARKVEIVVKGEE</sequence>
<dbReference type="SUPFAM" id="SSF48150">
    <property type="entry name" value="DNA-glycosylase"/>
    <property type="match status" value="1"/>
</dbReference>
<organism evidence="1">
    <name type="scientific">viral metagenome</name>
    <dbReference type="NCBI Taxonomy" id="1070528"/>
    <lineage>
        <taxon>unclassified sequences</taxon>
        <taxon>metagenomes</taxon>
        <taxon>organismal metagenomes</taxon>
    </lineage>
</organism>
<dbReference type="AlphaFoldDB" id="A0A6M3L6A2"/>
<reference evidence="1" key="1">
    <citation type="submission" date="2020-03" db="EMBL/GenBank/DDBJ databases">
        <title>The deep terrestrial virosphere.</title>
        <authorList>
            <person name="Holmfeldt K."/>
            <person name="Nilsson E."/>
            <person name="Simone D."/>
            <person name="Lopez-Fernandez M."/>
            <person name="Wu X."/>
            <person name="de Brujin I."/>
            <person name="Lundin D."/>
            <person name="Andersson A."/>
            <person name="Bertilsson S."/>
            <person name="Dopson M."/>
        </authorList>
    </citation>
    <scope>NUCLEOTIDE SEQUENCE</scope>
    <source>
        <strain evidence="1">MM415B02375</strain>
    </source>
</reference>
<accession>A0A6M3L6A2</accession>
<dbReference type="GO" id="GO:0003824">
    <property type="term" value="F:catalytic activity"/>
    <property type="evidence" value="ECO:0007669"/>
    <property type="project" value="InterPro"/>
</dbReference>
<dbReference type="InterPro" id="IPR011257">
    <property type="entry name" value="DNA_glycosylase"/>
</dbReference>